<gene>
    <name evidence="10" type="ORF">MONBRDRAFT_12755</name>
</gene>
<sequence>MVRSWLFALYLGVWLSSTQAEGFASCVQNGGEWLELENGQRMCLCPPDNACRVRHTGRSSPACGHQILFVKSRLRDRVPADCENCVCRQVPIVLPRFIMASIPRSGNTWSRDMVELITRRASHSDDFVIAKTHSPFIYVRKGHQRELTNFSDVGIGNFHILPTRNPLDNHDAWLRWLDKEGHSPQIVNWPLDRFIDHWINFHVTWHNTLPLANIPKFVYRFEDLSSFDMRARIFHRLANVLPYGPREAGDEVIRDMAGIKQVLQDRRVATLTTNNHANYDVLWNGYKRYSAANITYVLERTRPALTHGSRASAEQPSNERLEFLGDRVLNLAAAEHLYHAFPKEGEGVLTKKLSAMVNAQALHGMAKRLKLDQHIQVIEGVDLSERTRVLGDAVEALLGAILLDGGWPAALAVTHHLWSISHTPTRTNFKEALQILAQKFEPHELPIYTPRGCDESESVRTWHVRVEANLPSSWWGPIQLMGHGQGTSIKAAEQAAAISVLKQLNIDSEPNEALAALQRRTVQPSTEGVYTTRAEASNKEASFFSTARVACKREVTLRKWQADGSGPSIRKAEQAAAQALLHAIQDALPEVTDLEMMLAPPTS</sequence>
<accession>A9VD81</accession>
<dbReference type="SMART" id="SM00535">
    <property type="entry name" value="RIBOc"/>
    <property type="match status" value="1"/>
</dbReference>
<evidence type="ECO:0000256" key="3">
    <source>
        <dbReference type="ARBA" id="ARBA00022759"/>
    </source>
</evidence>
<dbReference type="AlphaFoldDB" id="A9VD81"/>
<feature type="chain" id="PRO_5002743002" description="RNase III domain-containing protein" evidence="7">
    <location>
        <begin position="21"/>
        <end position="603"/>
    </location>
</feature>
<evidence type="ECO:0000256" key="1">
    <source>
        <dbReference type="ARBA" id="ARBA00010183"/>
    </source>
</evidence>
<keyword evidence="11" id="KW-1185">Reference proteome</keyword>
<evidence type="ECO:0000259" key="9">
    <source>
        <dbReference type="PROSITE" id="PS50142"/>
    </source>
</evidence>
<dbReference type="GeneID" id="5895954"/>
<dbReference type="PANTHER" id="PTHR11207">
    <property type="entry name" value="RIBONUCLEASE III"/>
    <property type="match status" value="1"/>
</dbReference>
<feature type="domain" description="DRBM" evidence="8">
    <location>
        <begin position="481"/>
        <end position="506"/>
    </location>
</feature>
<feature type="domain" description="RNase III" evidence="9">
    <location>
        <begin position="304"/>
        <end position="406"/>
    </location>
</feature>
<dbReference type="STRING" id="81824.A9VD81"/>
<dbReference type="CDD" id="cd00593">
    <property type="entry name" value="RIBOc"/>
    <property type="match status" value="1"/>
</dbReference>
<protein>
    <recommendedName>
        <fullName evidence="12">RNase III domain-containing protein</fullName>
    </recommendedName>
</protein>
<dbReference type="Pfam" id="PF14622">
    <property type="entry name" value="Ribonucleas_3_3"/>
    <property type="match status" value="1"/>
</dbReference>
<evidence type="ECO:0000256" key="4">
    <source>
        <dbReference type="ARBA" id="ARBA00022801"/>
    </source>
</evidence>
<dbReference type="SUPFAM" id="SSF69065">
    <property type="entry name" value="RNase III domain-like"/>
    <property type="match status" value="1"/>
</dbReference>
<dbReference type="GO" id="GO:0006396">
    <property type="term" value="P:RNA processing"/>
    <property type="evidence" value="ECO:0000318"/>
    <property type="project" value="GO_Central"/>
</dbReference>
<dbReference type="InParanoid" id="A9VD81"/>
<dbReference type="PROSITE" id="PS50137">
    <property type="entry name" value="DS_RBD"/>
    <property type="match status" value="1"/>
</dbReference>
<evidence type="ECO:0000313" key="11">
    <source>
        <dbReference type="Proteomes" id="UP000001357"/>
    </source>
</evidence>
<dbReference type="InterPro" id="IPR011907">
    <property type="entry name" value="RNase_III"/>
</dbReference>
<dbReference type="KEGG" id="mbr:MONBRDRAFT_12755"/>
<dbReference type="GO" id="GO:0004525">
    <property type="term" value="F:ribonuclease III activity"/>
    <property type="evidence" value="ECO:0000318"/>
    <property type="project" value="GO_Central"/>
</dbReference>
<dbReference type="Proteomes" id="UP000001357">
    <property type="component" value="Unassembled WGS sequence"/>
</dbReference>
<keyword evidence="2" id="KW-0540">Nuclease</keyword>
<dbReference type="HAMAP" id="MF_00104">
    <property type="entry name" value="RNase_III"/>
    <property type="match status" value="1"/>
</dbReference>
<dbReference type="SUPFAM" id="SSF54768">
    <property type="entry name" value="dsRNA-binding domain-like"/>
    <property type="match status" value="1"/>
</dbReference>
<dbReference type="GO" id="GO:0003723">
    <property type="term" value="F:RNA binding"/>
    <property type="evidence" value="ECO:0007669"/>
    <property type="project" value="UniProtKB-UniRule"/>
</dbReference>
<feature type="signal peptide" evidence="7">
    <location>
        <begin position="1"/>
        <end position="20"/>
    </location>
</feature>
<keyword evidence="7" id="KW-0732">Signal</keyword>
<dbReference type="eggNOG" id="KOG1817">
    <property type="taxonomic scope" value="Eukaryota"/>
</dbReference>
<dbReference type="PROSITE" id="PS00517">
    <property type="entry name" value="RNASE_3_1"/>
    <property type="match status" value="1"/>
</dbReference>
<evidence type="ECO:0000313" key="10">
    <source>
        <dbReference type="EMBL" id="EDQ84509.1"/>
    </source>
</evidence>
<keyword evidence="5 6" id="KW-0694">RNA-binding</keyword>
<evidence type="ECO:0008006" key="12">
    <source>
        <dbReference type="Google" id="ProtNLM"/>
    </source>
</evidence>
<dbReference type="Gene3D" id="3.30.160.20">
    <property type="match status" value="1"/>
</dbReference>
<dbReference type="Gene3D" id="3.40.50.300">
    <property type="entry name" value="P-loop containing nucleotide triphosphate hydrolases"/>
    <property type="match status" value="1"/>
</dbReference>
<keyword evidence="4" id="KW-0378">Hydrolase</keyword>
<dbReference type="RefSeq" id="XP_001750696.1">
    <property type="nucleotide sequence ID" value="XM_001750644.1"/>
</dbReference>
<keyword evidence="3" id="KW-0255">Endonuclease</keyword>
<dbReference type="InterPro" id="IPR000999">
    <property type="entry name" value="RNase_III_dom"/>
</dbReference>
<organism evidence="10 11">
    <name type="scientific">Monosiga brevicollis</name>
    <name type="common">Choanoflagellate</name>
    <dbReference type="NCBI Taxonomy" id="81824"/>
    <lineage>
        <taxon>Eukaryota</taxon>
        <taxon>Choanoflagellata</taxon>
        <taxon>Craspedida</taxon>
        <taxon>Salpingoecidae</taxon>
        <taxon>Monosiga</taxon>
    </lineage>
</organism>
<name>A9VD81_MONBE</name>
<dbReference type="Gene3D" id="1.10.1520.10">
    <property type="entry name" value="Ribonuclease III domain"/>
    <property type="match status" value="1"/>
</dbReference>
<dbReference type="EMBL" id="CH991586">
    <property type="protein sequence ID" value="EDQ84509.1"/>
    <property type="molecule type" value="Genomic_DNA"/>
</dbReference>
<dbReference type="InterPro" id="IPR036389">
    <property type="entry name" value="RNase_III_sf"/>
</dbReference>
<evidence type="ECO:0000256" key="6">
    <source>
        <dbReference type="PROSITE-ProRule" id="PRU00266"/>
    </source>
</evidence>
<evidence type="ECO:0000259" key="8">
    <source>
        <dbReference type="PROSITE" id="PS50137"/>
    </source>
</evidence>
<evidence type="ECO:0000256" key="5">
    <source>
        <dbReference type="ARBA" id="ARBA00022884"/>
    </source>
</evidence>
<dbReference type="GO" id="GO:0005634">
    <property type="term" value="C:nucleus"/>
    <property type="evidence" value="ECO:0000318"/>
    <property type="project" value="GO_Central"/>
</dbReference>
<evidence type="ECO:0000256" key="7">
    <source>
        <dbReference type="SAM" id="SignalP"/>
    </source>
</evidence>
<dbReference type="PROSITE" id="PS50142">
    <property type="entry name" value="RNASE_3_2"/>
    <property type="match status" value="1"/>
</dbReference>
<comment type="similarity">
    <text evidence="1">Belongs to the ribonuclease III family.</text>
</comment>
<proteinExistence type="inferred from homology"/>
<evidence type="ECO:0000256" key="2">
    <source>
        <dbReference type="ARBA" id="ARBA00022722"/>
    </source>
</evidence>
<dbReference type="GO" id="GO:0006364">
    <property type="term" value="P:rRNA processing"/>
    <property type="evidence" value="ECO:0007669"/>
    <property type="project" value="InterPro"/>
</dbReference>
<dbReference type="SUPFAM" id="SSF52540">
    <property type="entry name" value="P-loop containing nucleoside triphosphate hydrolases"/>
    <property type="match status" value="1"/>
</dbReference>
<dbReference type="InterPro" id="IPR027417">
    <property type="entry name" value="P-loop_NTPase"/>
</dbReference>
<reference evidence="10 11" key="1">
    <citation type="journal article" date="2008" name="Nature">
        <title>The genome of the choanoflagellate Monosiga brevicollis and the origin of metazoans.</title>
        <authorList>
            <consortium name="JGI Sequencing"/>
            <person name="King N."/>
            <person name="Westbrook M.J."/>
            <person name="Young S.L."/>
            <person name="Kuo A."/>
            <person name="Abedin M."/>
            <person name="Chapman J."/>
            <person name="Fairclough S."/>
            <person name="Hellsten U."/>
            <person name="Isogai Y."/>
            <person name="Letunic I."/>
            <person name="Marr M."/>
            <person name="Pincus D."/>
            <person name="Putnam N."/>
            <person name="Rokas A."/>
            <person name="Wright K.J."/>
            <person name="Zuzow R."/>
            <person name="Dirks W."/>
            <person name="Good M."/>
            <person name="Goodstein D."/>
            <person name="Lemons D."/>
            <person name="Li W."/>
            <person name="Lyons J.B."/>
            <person name="Morris A."/>
            <person name="Nichols S."/>
            <person name="Richter D.J."/>
            <person name="Salamov A."/>
            <person name="Bork P."/>
            <person name="Lim W.A."/>
            <person name="Manning G."/>
            <person name="Miller W.T."/>
            <person name="McGinnis W."/>
            <person name="Shapiro H."/>
            <person name="Tjian R."/>
            <person name="Grigoriev I.V."/>
            <person name="Rokhsar D."/>
        </authorList>
    </citation>
    <scope>NUCLEOTIDE SEQUENCE [LARGE SCALE GENOMIC DNA]</scope>
    <source>
        <strain evidence="11">MX1 / ATCC 50154</strain>
    </source>
</reference>
<dbReference type="PANTHER" id="PTHR11207:SF0">
    <property type="entry name" value="RIBONUCLEASE 3"/>
    <property type="match status" value="1"/>
</dbReference>
<dbReference type="InterPro" id="IPR014720">
    <property type="entry name" value="dsRBD_dom"/>
</dbReference>
<dbReference type="SMART" id="SM00358">
    <property type="entry name" value="DSRM"/>
    <property type="match status" value="2"/>
</dbReference>